<feature type="domain" description="HTH araC/xylS-type" evidence="11">
    <location>
        <begin position="445"/>
        <end position="544"/>
    </location>
</feature>
<dbReference type="InterPro" id="IPR009057">
    <property type="entry name" value="Homeodomain-like_sf"/>
</dbReference>
<dbReference type="InterPro" id="IPR020449">
    <property type="entry name" value="Tscrpt_reg_AraC-type_HTH"/>
</dbReference>
<dbReference type="PROSITE" id="PS01124">
    <property type="entry name" value="HTH_ARAC_FAMILY_2"/>
    <property type="match status" value="1"/>
</dbReference>
<comment type="subcellular location">
    <subcellularLocation>
        <location evidence="1">Cytoplasm</location>
    </subcellularLocation>
</comment>
<dbReference type="Pfam" id="PF00072">
    <property type="entry name" value="Response_reg"/>
    <property type="match status" value="1"/>
</dbReference>
<evidence type="ECO:0000256" key="10">
    <source>
        <dbReference type="PROSITE-ProRule" id="PRU00169"/>
    </source>
</evidence>
<dbReference type="PANTHER" id="PTHR42713">
    <property type="entry name" value="HISTIDINE KINASE-RELATED"/>
    <property type="match status" value="1"/>
</dbReference>
<keyword evidence="7" id="KW-0238">DNA-binding</keyword>
<dbReference type="SUPFAM" id="SSF52172">
    <property type="entry name" value="CheY-like"/>
    <property type="match status" value="1"/>
</dbReference>
<dbReference type="CDD" id="cd17536">
    <property type="entry name" value="REC_YesN-like"/>
    <property type="match status" value="1"/>
</dbReference>
<dbReference type="InterPro" id="IPR041522">
    <property type="entry name" value="CdaR_GGDEF"/>
</dbReference>
<evidence type="ECO:0000256" key="8">
    <source>
        <dbReference type="ARBA" id="ARBA00023163"/>
    </source>
</evidence>
<dbReference type="RefSeq" id="WP_055066146.1">
    <property type="nucleotide sequence ID" value="NZ_CYZD01000008.1"/>
</dbReference>
<evidence type="ECO:0000313" key="13">
    <source>
        <dbReference type="EMBL" id="CUO30729.1"/>
    </source>
</evidence>
<evidence type="ECO:0000256" key="1">
    <source>
        <dbReference type="ARBA" id="ARBA00004496"/>
    </source>
</evidence>
<keyword evidence="8" id="KW-0804">Transcription</keyword>
<dbReference type="PANTHER" id="PTHR42713:SF3">
    <property type="entry name" value="TRANSCRIPTIONAL REGULATORY PROTEIN HPTR"/>
    <property type="match status" value="1"/>
</dbReference>
<dbReference type="PROSITE" id="PS50110">
    <property type="entry name" value="RESPONSE_REGULATORY"/>
    <property type="match status" value="1"/>
</dbReference>
<keyword evidence="5" id="KW-0902">Two-component regulatory system</keyword>
<keyword evidence="4 10" id="KW-0597">Phosphoprotein</keyword>
<dbReference type="GO" id="GO:0043565">
    <property type="term" value="F:sequence-specific DNA binding"/>
    <property type="evidence" value="ECO:0007669"/>
    <property type="project" value="InterPro"/>
</dbReference>
<reference evidence="13 14" key="1">
    <citation type="submission" date="2015-09" db="EMBL/GenBank/DDBJ databases">
        <authorList>
            <consortium name="Pathogen Informatics"/>
        </authorList>
    </citation>
    <scope>NUCLEOTIDE SEQUENCE [LARGE SCALE GENOMIC DNA]</scope>
    <source>
        <strain evidence="13 14">2789STDY5608837</strain>
    </source>
</reference>
<gene>
    <name evidence="13" type="ORF">ERS852394_01903</name>
</gene>
<accession>A0A174E2Q0</accession>
<keyword evidence="3" id="KW-0963">Cytoplasm</keyword>
<evidence type="ECO:0000256" key="7">
    <source>
        <dbReference type="ARBA" id="ARBA00023125"/>
    </source>
</evidence>
<dbReference type="Gene3D" id="1.10.10.60">
    <property type="entry name" value="Homeodomain-like"/>
    <property type="match status" value="2"/>
</dbReference>
<dbReference type="AlphaFoldDB" id="A0A174E2Q0"/>
<organism evidence="13 14">
    <name type="scientific">Blautia obeum</name>
    <dbReference type="NCBI Taxonomy" id="40520"/>
    <lineage>
        <taxon>Bacteria</taxon>
        <taxon>Bacillati</taxon>
        <taxon>Bacillota</taxon>
        <taxon>Clostridia</taxon>
        <taxon>Lachnospirales</taxon>
        <taxon>Lachnospiraceae</taxon>
        <taxon>Blautia</taxon>
    </lineage>
</organism>
<keyword evidence="6" id="KW-0805">Transcription regulation</keyword>
<dbReference type="GO" id="GO:0000160">
    <property type="term" value="P:phosphorelay signal transduction system"/>
    <property type="evidence" value="ECO:0007669"/>
    <property type="project" value="UniProtKB-KW"/>
</dbReference>
<dbReference type="Proteomes" id="UP000095409">
    <property type="component" value="Unassembled WGS sequence"/>
</dbReference>
<evidence type="ECO:0000256" key="3">
    <source>
        <dbReference type="ARBA" id="ARBA00022490"/>
    </source>
</evidence>
<feature type="domain" description="Response regulatory" evidence="12">
    <location>
        <begin position="3"/>
        <end position="120"/>
    </location>
</feature>
<comment type="function">
    <text evidence="9">May play the central regulatory role in sporulation. It may be an element of the effector pathway responsible for the activation of sporulation genes in response to nutritional stress. Spo0A may act in concert with spo0H (a sigma factor) to control the expression of some genes that are critical to the sporulation process.</text>
</comment>
<dbReference type="GO" id="GO:0003700">
    <property type="term" value="F:DNA-binding transcription factor activity"/>
    <property type="evidence" value="ECO:0007669"/>
    <property type="project" value="InterPro"/>
</dbReference>
<evidence type="ECO:0000256" key="4">
    <source>
        <dbReference type="ARBA" id="ARBA00022553"/>
    </source>
</evidence>
<dbReference type="Pfam" id="PF12833">
    <property type="entry name" value="HTH_18"/>
    <property type="match status" value="1"/>
</dbReference>
<dbReference type="SMART" id="SM00448">
    <property type="entry name" value="REC"/>
    <property type="match status" value="1"/>
</dbReference>
<evidence type="ECO:0000256" key="5">
    <source>
        <dbReference type="ARBA" id="ARBA00023012"/>
    </source>
</evidence>
<dbReference type="Gene3D" id="3.40.50.2300">
    <property type="match status" value="1"/>
</dbReference>
<evidence type="ECO:0000259" key="12">
    <source>
        <dbReference type="PROSITE" id="PS50110"/>
    </source>
</evidence>
<dbReference type="Pfam" id="PF17853">
    <property type="entry name" value="GGDEF_2"/>
    <property type="match status" value="1"/>
</dbReference>
<name>A0A174E2Q0_9FIRM</name>
<evidence type="ECO:0000256" key="6">
    <source>
        <dbReference type="ARBA" id="ARBA00023015"/>
    </source>
</evidence>
<dbReference type="InterPro" id="IPR051552">
    <property type="entry name" value="HptR"/>
</dbReference>
<evidence type="ECO:0000313" key="14">
    <source>
        <dbReference type="Proteomes" id="UP000095409"/>
    </source>
</evidence>
<dbReference type="InterPro" id="IPR011006">
    <property type="entry name" value="CheY-like_superfamily"/>
</dbReference>
<dbReference type="SMART" id="SM00342">
    <property type="entry name" value="HTH_ARAC"/>
    <property type="match status" value="1"/>
</dbReference>
<feature type="modified residue" description="4-aspartylphosphate" evidence="10">
    <location>
        <position position="55"/>
    </location>
</feature>
<dbReference type="PRINTS" id="PR00032">
    <property type="entry name" value="HTHARAC"/>
</dbReference>
<dbReference type="EMBL" id="CYZD01000008">
    <property type="protein sequence ID" value="CUO30729.1"/>
    <property type="molecule type" value="Genomic_DNA"/>
</dbReference>
<sequence>MLKIFLAEDEVVVRETIKRMIPWEELGFELVGEAADGEMALPLLIRQQPDLLITDIKMPFMDGLTLARLAKKEIPGLKVVILSGYDDFNYAKQAIGIGVEDYLLKPITKNALIERLSEIRSRYEHEKTQKEYYEKFQREMQAYEKNSSRDFFEALVGGSMDMMEVYKRAEKLGLDIVAEAYNVLIFTMNCDEDFSGQRDEYSSWEAESLELLENFFAGHSSAMLFRSNIFSYGVLLKGQRETIEENTRACVDEIRKILSRQDGRREWFLAVGQSVERLSQIQKSYHTASRAFSQRYLYDENILYYDEMETMEHPGGQAETEDNAYLQKVDVNALNPAILQKFLSNGLQEETENFVKDYFYAIGQEPMESLVFRNYVILNVRFSVISFIKGLGCDTNEMESADTEEVLAESGKNMESAIAYAKKMISQAIEIRDQNSGNKNRSILKTAVDFIDSHYMDEEISLNTVANVANVSSNHFSALFSQNMGQTFIEYLTTLRMNKAKELLRCTGMRSSEIAGEIGYKDAHYFSYLFKKTQGMTPSDYRKAREEKA</sequence>
<dbReference type="InterPro" id="IPR018060">
    <property type="entry name" value="HTH_AraC"/>
</dbReference>
<proteinExistence type="predicted"/>
<dbReference type="InterPro" id="IPR001789">
    <property type="entry name" value="Sig_transdc_resp-reg_receiver"/>
</dbReference>
<evidence type="ECO:0000256" key="9">
    <source>
        <dbReference type="ARBA" id="ARBA00024867"/>
    </source>
</evidence>
<dbReference type="SUPFAM" id="SSF46689">
    <property type="entry name" value="Homeodomain-like"/>
    <property type="match status" value="2"/>
</dbReference>
<evidence type="ECO:0000259" key="11">
    <source>
        <dbReference type="PROSITE" id="PS01124"/>
    </source>
</evidence>
<evidence type="ECO:0000256" key="2">
    <source>
        <dbReference type="ARBA" id="ARBA00018672"/>
    </source>
</evidence>
<protein>
    <recommendedName>
        <fullName evidence="2">Stage 0 sporulation protein A homolog</fullName>
    </recommendedName>
</protein>
<dbReference type="GO" id="GO:0005737">
    <property type="term" value="C:cytoplasm"/>
    <property type="evidence" value="ECO:0007669"/>
    <property type="project" value="UniProtKB-SubCell"/>
</dbReference>